<reference evidence="2" key="1">
    <citation type="submission" date="2020-06" db="EMBL/GenBank/DDBJ databases">
        <title>Draft genome of Bugula neritina, a colonial animal packing powerful symbionts and potential medicines.</title>
        <authorList>
            <person name="Rayko M."/>
        </authorList>
    </citation>
    <scope>NUCLEOTIDE SEQUENCE [LARGE SCALE GENOMIC DNA]</scope>
    <source>
        <strain evidence="2">Kwan_BN1</strain>
    </source>
</reference>
<gene>
    <name evidence="2" type="ORF">EB796_001296</name>
</gene>
<evidence type="ECO:0000313" key="3">
    <source>
        <dbReference type="Proteomes" id="UP000593567"/>
    </source>
</evidence>
<sequence>MISKERRKKKSIKGVLAEDDLAEVYNCRRKSKSHAQSEDEINIRPKVQAVEFKEETIESILENYVGSSSSLLQKTASHHNFIEAVRHASEVNTYQKLYPINNNTTKQSAVADLTLSPTGYEPSNSLRRMSSAARPTQLKQDTSKRRRSALDKPAIIDGLNQELTSSNALAYEPENSLCRVRKVSDQSQNMQRRSRERRNAVVMDNPTHSYIAFKSEENERKNLPVAFSKSHSSDTLNTYSSSPVVARAAKKPLFSLSIPEDEQVKNEHDSSQKPKQTRRISSNRMSPNLSLTIAANTNNSASLAMSRWRQSPVTSSPTTTKRPTRFSLGSLTSNSSSPQLNRFSVASPESLDDKPTKKVFRNQSSGRHTNCSRYWNWYVHNASYSWHNFNTDNIYCY</sequence>
<feature type="compositionally biased region" description="Polar residues" evidence="1">
    <location>
        <begin position="279"/>
        <end position="289"/>
    </location>
</feature>
<feature type="region of interest" description="Disordered" evidence="1">
    <location>
        <begin position="257"/>
        <end position="289"/>
    </location>
</feature>
<feature type="compositionally biased region" description="Low complexity" evidence="1">
    <location>
        <begin position="309"/>
        <end position="340"/>
    </location>
</feature>
<comment type="caution">
    <text evidence="2">The sequence shown here is derived from an EMBL/GenBank/DDBJ whole genome shotgun (WGS) entry which is preliminary data.</text>
</comment>
<accession>A0A7J7KQB9</accession>
<dbReference type="Proteomes" id="UP000593567">
    <property type="component" value="Unassembled WGS sequence"/>
</dbReference>
<evidence type="ECO:0000313" key="2">
    <source>
        <dbReference type="EMBL" id="KAF6040390.1"/>
    </source>
</evidence>
<keyword evidence="3" id="KW-1185">Reference proteome</keyword>
<name>A0A7J7KQB9_BUGNE</name>
<protein>
    <submittedName>
        <fullName evidence="2">Uncharacterized protein</fullName>
    </submittedName>
</protein>
<feature type="region of interest" description="Disordered" evidence="1">
    <location>
        <begin position="302"/>
        <end position="365"/>
    </location>
</feature>
<dbReference type="EMBL" id="VXIV02000147">
    <property type="protein sequence ID" value="KAF6040390.1"/>
    <property type="molecule type" value="Genomic_DNA"/>
</dbReference>
<evidence type="ECO:0000256" key="1">
    <source>
        <dbReference type="SAM" id="MobiDB-lite"/>
    </source>
</evidence>
<feature type="region of interest" description="Disordered" evidence="1">
    <location>
        <begin position="116"/>
        <end position="151"/>
    </location>
</feature>
<feature type="compositionally biased region" description="Basic and acidic residues" evidence="1">
    <location>
        <begin position="262"/>
        <end position="272"/>
    </location>
</feature>
<dbReference type="AlphaFoldDB" id="A0A7J7KQB9"/>
<proteinExistence type="predicted"/>
<organism evidence="2 3">
    <name type="scientific">Bugula neritina</name>
    <name type="common">Brown bryozoan</name>
    <name type="synonym">Sertularia neritina</name>
    <dbReference type="NCBI Taxonomy" id="10212"/>
    <lineage>
        <taxon>Eukaryota</taxon>
        <taxon>Metazoa</taxon>
        <taxon>Spiralia</taxon>
        <taxon>Lophotrochozoa</taxon>
        <taxon>Bryozoa</taxon>
        <taxon>Gymnolaemata</taxon>
        <taxon>Cheilostomatida</taxon>
        <taxon>Flustrina</taxon>
        <taxon>Buguloidea</taxon>
        <taxon>Bugulidae</taxon>
        <taxon>Bugula</taxon>
    </lineage>
</organism>
<feature type="compositionally biased region" description="Polar residues" evidence="1">
    <location>
        <begin position="116"/>
        <end position="140"/>
    </location>
</feature>